<evidence type="ECO:0000256" key="2">
    <source>
        <dbReference type="ARBA" id="ARBA00022679"/>
    </source>
</evidence>
<dbReference type="GO" id="GO:0008270">
    <property type="term" value="F:zinc ion binding"/>
    <property type="evidence" value="ECO:0007669"/>
    <property type="project" value="UniProtKB-KW"/>
</dbReference>
<evidence type="ECO:0000256" key="7">
    <source>
        <dbReference type="ARBA" id="ARBA00022833"/>
    </source>
</evidence>
<dbReference type="AlphaFoldDB" id="A0AAE0SGN7"/>
<protein>
    <recommendedName>
        <fullName evidence="9">RING-type domain-containing protein</fullName>
    </recommendedName>
</protein>
<evidence type="ECO:0000259" key="9">
    <source>
        <dbReference type="PROSITE" id="PS51873"/>
    </source>
</evidence>
<feature type="compositionally biased region" description="Acidic residues" evidence="8">
    <location>
        <begin position="835"/>
        <end position="855"/>
    </location>
</feature>
<dbReference type="EMBL" id="JAEAOA010000845">
    <property type="protein sequence ID" value="KAK3591594.1"/>
    <property type="molecule type" value="Genomic_DNA"/>
</dbReference>
<dbReference type="InterPro" id="IPR047544">
    <property type="entry name" value="RING-HC_RBR_RNF216"/>
</dbReference>
<reference evidence="10" key="1">
    <citation type="journal article" date="2021" name="Genome Biol. Evol.">
        <title>A High-Quality Reference Genome for a Parasitic Bivalve with Doubly Uniparental Inheritance (Bivalvia: Unionida).</title>
        <authorList>
            <person name="Smith C.H."/>
        </authorList>
    </citation>
    <scope>NUCLEOTIDE SEQUENCE</scope>
    <source>
        <strain evidence="10">CHS0354</strain>
    </source>
</reference>
<dbReference type="CDD" id="cd20353">
    <property type="entry name" value="Rcat_RBR_RNF216"/>
    <property type="match status" value="1"/>
</dbReference>
<gene>
    <name evidence="10" type="ORF">CHS0354_013776</name>
</gene>
<dbReference type="InterPro" id="IPR047546">
    <property type="entry name" value="Rcat_RBR_RNF216"/>
</dbReference>
<sequence length="855" mass="98552">MEGETNFHKRRSSNMSGSSESGSMENESNHISSIDQKKSRMDFDLVQTEKSSQEKEHSVSVDLSGDTQEYSLSTELDVLNQNTQPNDDDQNVDNAEKINDRDRGKLDDGMISNLNSNSMVHESLHSTGKELGNEEVESYVNSVGSSLTKIESVQRDAEMILCIIPNANVNHIYDKIKKRRKDNNRIDIVTNEILEELPKGKEDNDKTEKIVEDVRKVMEICPNADPNEVYTLLEQEMESSDRVKTVSNKIQKSGRSVPETADAKSDSSIGSDPLLSNPEFKKNPLYRDVRTIHKALPCRDTREIYAYLEAHFDKLDRVKIVLEELTKSDGDSQETIPEEHIPSFDSQTKYESKGKQPLTLEDRLVQDVKELCEILTDCDPDYLYQRLEESLNDGDRVKKIAAELLEKGNYPKLKERIEKEKKQAFKRELENLEFDMGKFLNNFPSPSEFFYNTEKAVSKNYQDHVLVFLKNTYPMLKDGYIRSLMKTHANHLAPVVQELERELPGIAYGGRSKKLRMTNRQGEYPYPDNPDEFFFQEVQYCQHKQEIANYLEEEKRQREQRVMEAKEKDELFECSCCFDDECLFEDMMSCADGHLFCKECVRRSTETAIGVGKTEFLCLTGSCEHHFTISVLQQVLPPNMFSILLRKLQEEEIKAADIPDLVSCPFCSFATIMPNKEDKVFHCQNAECLKESCRLCKEPNHIPLRCDEIEKQGETSMRAYIEERMTEAMLRTCPKCKKNFYKESGCNKMTCVCGTTMCYVCRKANIDYDHFKRGVCPPDSNSFKLHKEEMLRASEAARKKYIEEHPDAIDINLKFDPLKHLEGMRDAYAERYGGDDDENVSSSDGLEDDQDMEYY</sequence>
<reference evidence="10" key="3">
    <citation type="submission" date="2023-05" db="EMBL/GenBank/DDBJ databases">
        <authorList>
            <person name="Smith C.H."/>
        </authorList>
    </citation>
    <scope>NUCLEOTIDE SEQUENCE</scope>
    <source>
        <strain evidence="10">CHS0354</strain>
        <tissue evidence="10">Mantle</tissue>
    </source>
</reference>
<dbReference type="CDD" id="cd16630">
    <property type="entry name" value="RING-HC_RBR_RNF216"/>
    <property type="match status" value="1"/>
</dbReference>
<dbReference type="PROSITE" id="PS51873">
    <property type="entry name" value="TRIAD"/>
    <property type="match status" value="1"/>
</dbReference>
<dbReference type="SUPFAM" id="SSF57850">
    <property type="entry name" value="RING/U-box"/>
    <property type="match status" value="2"/>
</dbReference>
<dbReference type="GO" id="GO:0016740">
    <property type="term" value="F:transferase activity"/>
    <property type="evidence" value="ECO:0007669"/>
    <property type="project" value="UniProtKB-KW"/>
</dbReference>
<keyword evidence="3" id="KW-0479">Metal-binding</keyword>
<dbReference type="InterPro" id="IPR044066">
    <property type="entry name" value="TRIAD_supradom"/>
</dbReference>
<feature type="compositionally biased region" description="Low complexity" evidence="8">
    <location>
        <begin position="13"/>
        <end position="26"/>
    </location>
</feature>
<feature type="compositionally biased region" description="Polar residues" evidence="8">
    <location>
        <begin position="245"/>
        <end position="254"/>
    </location>
</feature>
<keyword evidence="6" id="KW-0833">Ubl conjugation pathway</keyword>
<feature type="region of interest" description="Disordered" evidence="8">
    <location>
        <begin position="244"/>
        <end position="276"/>
    </location>
</feature>
<keyword evidence="5" id="KW-0863">Zinc-finger</keyword>
<comment type="caution">
    <text evidence="10">The sequence shown here is derived from an EMBL/GenBank/DDBJ whole genome shotgun (WGS) entry which is preliminary data.</text>
</comment>
<dbReference type="SMART" id="SM00647">
    <property type="entry name" value="IBR"/>
    <property type="match status" value="2"/>
</dbReference>
<dbReference type="PANTHER" id="PTHR22770:SF47">
    <property type="entry name" value="E3 UBIQUITIN-PROTEIN LIGASE RNF216"/>
    <property type="match status" value="1"/>
</dbReference>
<keyword evidence="4" id="KW-0677">Repeat</keyword>
<feature type="region of interest" description="Disordered" evidence="8">
    <location>
        <begin position="1"/>
        <end position="64"/>
    </location>
</feature>
<dbReference type="InterPro" id="IPR051628">
    <property type="entry name" value="LUBAC_E3_Ligases"/>
</dbReference>
<evidence type="ECO:0000256" key="3">
    <source>
        <dbReference type="ARBA" id="ARBA00022723"/>
    </source>
</evidence>
<name>A0AAE0SGN7_9BIVA</name>
<evidence type="ECO:0000256" key="1">
    <source>
        <dbReference type="ARBA" id="ARBA00004906"/>
    </source>
</evidence>
<comment type="pathway">
    <text evidence="1">Protein modification; protein ubiquitination.</text>
</comment>
<dbReference type="PANTHER" id="PTHR22770">
    <property type="entry name" value="UBIQUITIN CONJUGATING ENZYME 7 INTERACTING PROTEIN-RELATED"/>
    <property type="match status" value="1"/>
</dbReference>
<keyword evidence="7" id="KW-0862">Zinc</keyword>
<proteinExistence type="predicted"/>
<feature type="domain" description="RING-type" evidence="9">
    <location>
        <begin position="570"/>
        <end position="780"/>
    </location>
</feature>
<dbReference type="Pfam" id="PF26200">
    <property type="entry name" value="Rcat_RNF216"/>
    <property type="match status" value="1"/>
</dbReference>
<dbReference type="InterPro" id="IPR013083">
    <property type="entry name" value="Znf_RING/FYVE/PHD"/>
</dbReference>
<evidence type="ECO:0000256" key="4">
    <source>
        <dbReference type="ARBA" id="ARBA00022737"/>
    </source>
</evidence>
<evidence type="ECO:0000256" key="8">
    <source>
        <dbReference type="SAM" id="MobiDB-lite"/>
    </source>
</evidence>
<evidence type="ECO:0000256" key="5">
    <source>
        <dbReference type="ARBA" id="ARBA00022771"/>
    </source>
</evidence>
<feature type="region of interest" description="Disordered" evidence="8">
    <location>
        <begin position="831"/>
        <end position="855"/>
    </location>
</feature>
<dbReference type="Pfam" id="PF26191">
    <property type="entry name" value="RING-HC_RBR_RNF216"/>
    <property type="match status" value="1"/>
</dbReference>
<dbReference type="CDD" id="cd20339">
    <property type="entry name" value="BRcat_RBR_RNF216"/>
    <property type="match status" value="1"/>
</dbReference>
<organism evidence="10 11">
    <name type="scientific">Potamilus streckersoni</name>
    <dbReference type="NCBI Taxonomy" id="2493646"/>
    <lineage>
        <taxon>Eukaryota</taxon>
        <taxon>Metazoa</taxon>
        <taxon>Spiralia</taxon>
        <taxon>Lophotrochozoa</taxon>
        <taxon>Mollusca</taxon>
        <taxon>Bivalvia</taxon>
        <taxon>Autobranchia</taxon>
        <taxon>Heteroconchia</taxon>
        <taxon>Palaeoheterodonta</taxon>
        <taxon>Unionida</taxon>
        <taxon>Unionoidea</taxon>
        <taxon>Unionidae</taxon>
        <taxon>Ambleminae</taxon>
        <taxon>Lampsilini</taxon>
        <taxon>Potamilus</taxon>
    </lineage>
</organism>
<keyword evidence="11" id="KW-1185">Reference proteome</keyword>
<evidence type="ECO:0000256" key="6">
    <source>
        <dbReference type="ARBA" id="ARBA00022786"/>
    </source>
</evidence>
<dbReference type="Gene3D" id="3.30.40.10">
    <property type="entry name" value="Zinc/RING finger domain, C3HC4 (zinc finger)"/>
    <property type="match status" value="1"/>
</dbReference>
<reference evidence="10" key="2">
    <citation type="journal article" date="2021" name="Genome Biol. Evol.">
        <title>Developing a high-quality reference genome for a parasitic bivalve with doubly uniparental inheritance (Bivalvia: Unionida).</title>
        <authorList>
            <person name="Smith C.H."/>
        </authorList>
    </citation>
    <scope>NUCLEOTIDE SEQUENCE</scope>
    <source>
        <strain evidence="10">CHS0354</strain>
        <tissue evidence="10">Mantle</tissue>
    </source>
</reference>
<dbReference type="Gene3D" id="1.20.120.1750">
    <property type="match status" value="1"/>
</dbReference>
<dbReference type="Proteomes" id="UP001195483">
    <property type="component" value="Unassembled WGS sequence"/>
</dbReference>
<feature type="region of interest" description="Disordered" evidence="8">
    <location>
        <begin position="80"/>
        <end position="107"/>
    </location>
</feature>
<evidence type="ECO:0000313" key="11">
    <source>
        <dbReference type="Proteomes" id="UP001195483"/>
    </source>
</evidence>
<evidence type="ECO:0000313" key="10">
    <source>
        <dbReference type="EMBL" id="KAK3591594.1"/>
    </source>
</evidence>
<feature type="compositionally biased region" description="Basic and acidic residues" evidence="8">
    <location>
        <begin position="94"/>
        <end position="107"/>
    </location>
</feature>
<keyword evidence="2" id="KW-0808">Transferase</keyword>
<accession>A0AAE0SGN7</accession>
<dbReference type="InterPro" id="IPR002867">
    <property type="entry name" value="IBR_dom"/>
</dbReference>
<dbReference type="InterPro" id="IPR047545">
    <property type="entry name" value="BRcat_RBR_RNF216"/>
</dbReference>